<dbReference type="Pfam" id="PF13458">
    <property type="entry name" value="Peripla_BP_6"/>
    <property type="match status" value="1"/>
</dbReference>
<comment type="similarity">
    <text evidence="1">Belongs to the leucine-binding protein family.</text>
</comment>
<feature type="domain" description="Leucine-binding protein" evidence="4">
    <location>
        <begin position="95"/>
        <end position="337"/>
    </location>
</feature>
<keyword evidence="6" id="KW-1185">Reference proteome</keyword>
<gene>
    <name evidence="5" type="ORF">GKJPGBOP_00693</name>
</gene>
<dbReference type="Gene3D" id="3.40.50.2300">
    <property type="match status" value="2"/>
</dbReference>
<sequence length="503" mass="55027">MSDEDQLRPPRPRPRKWLRAAVAVAVAGALGVGGYWVYDQVFEQCADGVREQGPRNECVGVTDGSYVFDASLRDISRQILAENRRVAASGKPWVSVAYLQPMTTGTGDRGRDSIRRELEGAYLAQRELNDQRRGGRGDSPQIKLLLANSGAGSAQWEPLVDQLKEMKDGDQHLVAVAGLGQSRRTTQQAVDALREARIPMMGSTVTADAMNRPGQTGFWRVAATNSDQASAAVRYLRTLQNRPGQQRPYRVTTIRDRSEQDTYSTSLYRSFSAAAARHGLKVTDLGLAYSSADPATANAFSSLADRVCADRPDAVYFAGRGRALRVFIEAMAAAGRRCPTTVVTADDVVGVFDVPESYESRQAFRKVWELSRVTVHNTVLAHPDQWTGPYPGSVNPLPQFRDAYRQDIRRLDTELADGQAMMGHDTVLTLGVAIRDGAGRQGNNPVTTGSTRQMLLQISGSKPVYGVSGPIRFDDRGDPVGKPLALVELEPDGSYDFLKVVWP</sequence>
<keyword evidence="2" id="KW-0732">Signal</keyword>
<dbReference type="EMBL" id="BHZD01000001">
    <property type="protein sequence ID" value="GCD41040.1"/>
    <property type="molecule type" value="Genomic_DNA"/>
</dbReference>
<evidence type="ECO:0000256" key="2">
    <source>
        <dbReference type="ARBA" id="ARBA00022729"/>
    </source>
</evidence>
<proteinExistence type="inferred from homology"/>
<evidence type="ECO:0000256" key="1">
    <source>
        <dbReference type="ARBA" id="ARBA00010062"/>
    </source>
</evidence>
<organism evidence="5 6">
    <name type="scientific">Streptomyces paromomycinus</name>
    <name type="common">Streptomyces rimosus subsp. paromomycinus</name>
    <dbReference type="NCBI Taxonomy" id="92743"/>
    <lineage>
        <taxon>Bacteria</taxon>
        <taxon>Bacillati</taxon>
        <taxon>Actinomycetota</taxon>
        <taxon>Actinomycetes</taxon>
        <taxon>Kitasatosporales</taxon>
        <taxon>Streptomycetaceae</taxon>
        <taxon>Streptomyces</taxon>
    </lineage>
</organism>
<dbReference type="RefSeq" id="WP_125051717.1">
    <property type="nucleotide sequence ID" value="NZ_BHZD01000001.1"/>
</dbReference>
<evidence type="ECO:0000313" key="6">
    <source>
        <dbReference type="Proteomes" id="UP000286746"/>
    </source>
</evidence>
<keyword evidence="3" id="KW-1133">Transmembrane helix</keyword>
<evidence type="ECO:0000256" key="3">
    <source>
        <dbReference type="SAM" id="Phobius"/>
    </source>
</evidence>
<dbReference type="PANTHER" id="PTHR30483">
    <property type="entry name" value="LEUCINE-SPECIFIC-BINDING PROTEIN"/>
    <property type="match status" value="1"/>
</dbReference>
<dbReference type="PANTHER" id="PTHR30483:SF6">
    <property type="entry name" value="PERIPLASMIC BINDING PROTEIN OF ABC TRANSPORTER FOR NATURAL AMINO ACIDS"/>
    <property type="match status" value="1"/>
</dbReference>
<dbReference type="InterPro" id="IPR028082">
    <property type="entry name" value="Peripla_BP_I"/>
</dbReference>
<evidence type="ECO:0000259" key="4">
    <source>
        <dbReference type="Pfam" id="PF13458"/>
    </source>
</evidence>
<dbReference type="InterPro" id="IPR051010">
    <property type="entry name" value="BCAA_transport"/>
</dbReference>
<evidence type="ECO:0000313" key="5">
    <source>
        <dbReference type="EMBL" id="GCD41040.1"/>
    </source>
</evidence>
<dbReference type="InterPro" id="IPR028081">
    <property type="entry name" value="Leu-bd"/>
</dbReference>
<name>A0A401VVD2_STREY</name>
<reference evidence="5 6" key="1">
    <citation type="submission" date="2018-11" db="EMBL/GenBank/DDBJ databases">
        <title>Whole genome sequence of Streptomyces paromomycinus NBRC 15454(T).</title>
        <authorList>
            <person name="Komaki H."/>
            <person name="Tamura T."/>
        </authorList>
    </citation>
    <scope>NUCLEOTIDE SEQUENCE [LARGE SCALE GENOMIC DNA]</scope>
    <source>
        <strain evidence="5 6">NBRC 15454</strain>
    </source>
</reference>
<keyword evidence="3" id="KW-0472">Membrane</keyword>
<keyword evidence="3" id="KW-0812">Transmembrane</keyword>
<comment type="caution">
    <text evidence="5">The sequence shown here is derived from an EMBL/GenBank/DDBJ whole genome shotgun (WGS) entry which is preliminary data.</text>
</comment>
<dbReference type="SUPFAM" id="SSF53822">
    <property type="entry name" value="Periplasmic binding protein-like I"/>
    <property type="match status" value="1"/>
</dbReference>
<accession>A0A401VVD2</accession>
<feature type="transmembrane region" description="Helical" evidence="3">
    <location>
        <begin position="20"/>
        <end position="38"/>
    </location>
</feature>
<dbReference type="AlphaFoldDB" id="A0A401VVD2"/>
<dbReference type="Proteomes" id="UP000286746">
    <property type="component" value="Unassembled WGS sequence"/>
</dbReference>
<protein>
    <submittedName>
        <fullName evidence="5">ABC transporter substrate-binding protein</fullName>
    </submittedName>
</protein>